<organism evidence="2 3">
    <name type="scientific">Ktedonospora formicarum</name>
    <dbReference type="NCBI Taxonomy" id="2778364"/>
    <lineage>
        <taxon>Bacteria</taxon>
        <taxon>Bacillati</taxon>
        <taxon>Chloroflexota</taxon>
        <taxon>Ktedonobacteria</taxon>
        <taxon>Ktedonobacterales</taxon>
        <taxon>Ktedonobacteraceae</taxon>
        <taxon>Ktedonospora</taxon>
    </lineage>
</organism>
<dbReference type="PANTHER" id="PTHR21310">
    <property type="entry name" value="AMINOGLYCOSIDE PHOSPHOTRANSFERASE-RELATED-RELATED"/>
    <property type="match status" value="1"/>
</dbReference>
<dbReference type="EMBL" id="BNJF01000001">
    <property type="protein sequence ID" value="GHO41981.1"/>
    <property type="molecule type" value="Genomic_DNA"/>
</dbReference>
<dbReference type="Gene3D" id="1.10.510.10">
    <property type="entry name" value="Transferase(Phosphotransferase) domain 1"/>
    <property type="match status" value="1"/>
</dbReference>
<dbReference type="InterPro" id="IPR002575">
    <property type="entry name" value="Aminoglycoside_PTrfase"/>
</dbReference>
<evidence type="ECO:0000259" key="1">
    <source>
        <dbReference type="Pfam" id="PF01636"/>
    </source>
</evidence>
<dbReference type="Gene3D" id="1.20.58.840">
    <property type="match status" value="1"/>
</dbReference>
<comment type="caution">
    <text evidence="2">The sequence shown here is derived from an EMBL/GenBank/DDBJ whole genome shotgun (WGS) entry which is preliminary data.</text>
</comment>
<keyword evidence="3" id="KW-1185">Reference proteome</keyword>
<gene>
    <name evidence="2" type="ORF">KSX_01440</name>
</gene>
<evidence type="ECO:0000313" key="3">
    <source>
        <dbReference type="Proteomes" id="UP000612362"/>
    </source>
</evidence>
<evidence type="ECO:0000313" key="2">
    <source>
        <dbReference type="EMBL" id="GHO41981.1"/>
    </source>
</evidence>
<feature type="domain" description="Aminoglycoside phosphotransferase" evidence="1">
    <location>
        <begin position="70"/>
        <end position="248"/>
    </location>
</feature>
<dbReference type="InterPro" id="IPR051678">
    <property type="entry name" value="AGP_Transferase"/>
</dbReference>
<dbReference type="RefSeq" id="WP_220191578.1">
    <property type="nucleotide sequence ID" value="NZ_BNJF01000001.1"/>
</dbReference>
<dbReference type="SUPFAM" id="SSF56112">
    <property type="entry name" value="Protein kinase-like (PK-like)"/>
    <property type="match status" value="1"/>
</dbReference>
<accession>A0A8J3MPP6</accession>
<dbReference type="Proteomes" id="UP000612362">
    <property type="component" value="Unassembled WGS sequence"/>
</dbReference>
<dbReference type="PANTHER" id="PTHR21310:SF15">
    <property type="entry name" value="AMINOGLYCOSIDE PHOSPHOTRANSFERASE DOMAIN-CONTAINING PROTEIN"/>
    <property type="match status" value="1"/>
</dbReference>
<proteinExistence type="predicted"/>
<name>A0A8J3MPP6_9CHLR</name>
<dbReference type="Gene3D" id="3.30.200.20">
    <property type="entry name" value="Phosphorylase Kinase, domain 1"/>
    <property type="match status" value="1"/>
</dbReference>
<reference evidence="2" key="1">
    <citation type="submission" date="2020-10" db="EMBL/GenBank/DDBJ databases">
        <title>Taxonomic study of unclassified bacteria belonging to the class Ktedonobacteria.</title>
        <authorList>
            <person name="Yabe S."/>
            <person name="Wang C.M."/>
            <person name="Zheng Y."/>
            <person name="Sakai Y."/>
            <person name="Cavaletti L."/>
            <person name="Monciardini P."/>
            <person name="Donadio S."/>
        </authorList>
    </citation>
    <scope>NUCLEOTIDE SEQUENCE</scope>
    <source>
        <strain evidence="2">SOSP1-1</strain>
    </source>
</reference>
<dbReference type="InterPro" id="IPR011009">
    <property type="entry name" value="Kinase-like_dom_sf"/>
</dbReference>
<sequence length="349" mass="39379">MREQPEISAELLRSCLQEHYHLIPATLDFLPLGLDYRAGVYQIISQEGDAYLLKVRSGILYEPGCLVPAYLSEQGIAAVVAPLPTKDHALWAKIEDLTVIVYPFIKGETTWRGMTDTQWEETGSIFKQIHEVVPLSAGFESLRKETFDPTGYIQWIQMFETQHLHTSGGESSSQQALRSSWIKNQEVIHAVMSSLEKLAEMLQKRNLPFVICHADLHPANLLRAPSERVFVIDWDEVMLAPKERDFLFIKESPDASETLPGTPAFFHGYGQVEIDWIALTYYRYERVIQDVIACAENVCLRDDLGEGDKESEAQLFQDVLAEGGEIDAAIHVSAHLSPNPTVPIRRNAE</sequence>
<dbReference type="Pfam" id="PF01636">
    <property type="entry name" value="APH"/>
    <property type="match status" value="1"/>
</dbReference>
<protein>
    <submittedName>
        <fullName evidence="2">Spectinomycin phosphotransferase</fullName>
    </submittedName>
</protein>
<dbReference type="AlphaFoldDB" id="A0A8J3MPP6"/>